<evidence type="ECO:0000313" key="19">
    <source>
        <dbReference type="EMBL" id="SDM27436.1"/>
    </source>
</evidence>
<evidence type="ECO:0000256" key="10">
    <source>
        <dbReference type="ARBA" id="ARBA00023014"/>
    </source>
</evidence>
<dbReference type="PANTHER" id="PTHR43073:SF2">
    <property type="entry name" value="DIHYDROPYRIMIDINE DEHYDROGENASE [NADP(+)]"/>
    <property type="match status" value="1"/>
</dbReference>
<evidence type="ECO:0000256" key="5">
    <source>
        <dbReference type="ARBA" id="ARBA00022630"/>
    </source>
</evidence>
<dbReference type="InterPro" id="IPR017900">
    <property type="entry name" value="4Fe4S_Fe_S_CS"/>
</dbReference>
<dbReference type="GO" id="GO:0006212">
    <property type="term" value="P:uracil catabolic process"/>
    <property type="evidence" value="ECO:0007669"/>
    <property type="project" value="TreeGrafter"/>
</dbReference>
<evidence type="ECO:0000313" key="20">
    <source>
        <dbReference type="Proteomes" id="UP000214880"/>
    </source>
</evidence>
<reference evidence="19 20" key="1">
    <citation type="submission" date="2016-10" db="EMBL/GenBank/DDBJ databases">
        <authorList>
            <person name="de Groot N.N."/>
        </authorList>
    </citation>
    <scope>NUCLEOTIDE SEQUENCE [LARGE SCALE GENOMIC DNA]</scope>
    <source>
        <strain evidence="19 20">DSM 1736</strain>
    </source>
</reference>
<feature type="domain" description="4Fe-4S ferredoxin-type" evidence="18">
    <location>
        <begin position="368"/>
        <end position="398"/>
    </location>
</feature>
<keyword evidence="8" id="KW-0560">Oxidoreductase</keyword>
<keyword evidence="10" id="KW-0411">Iron-sulfur</keyword>
<evidence type="ECO:0000256" key="4">
    <source>
        <dbReference type="ARBA" id="ARBA00010804"/>
    </source>
</evidence>
<dbReference type="Pfam" id="PF14697">
    <property type="entry name" value="Fer4_21"/>
    <property type="match status" value="1"/>
</dbReference>
<comment type="function">
    <text evidence="15">Involved in pyrimidine base degradation. Catalyzes physiologically the reduction of uracil to 5,6-dihydrouracil (DHU) by using NADH as a specific cosubstrate. It also catalyzes the reverse reaction and the reduction of thymine to 5,6-dihydrothymine (DHT).</text>
</comment>
<evidence type="ECO:0000256" key="7">
    <source>
        <dbReference type="ARBA" id="ARBA00022723"/>
    </source>
</evidence>
<sequence>MAATLKTNFVGIQMPNPFMLASAPPTTSAENIARSFERGWGGAVIKTVQYSPRWIKPNVSPRIHAVKDRNQIIGFTNFEIGSQKTLEEWAKGIAWLKQRFPEHGVLASLMHTDVLKEEEWRETTRILDDAGADGFELNLSCSHGQAESGCGAMLGVDEEKIKMVVSWVREETTKPVMPKLTALTMNVQGKGLAAKAGGASAITAINTMNSLPGIDLDRFVPYNMVDGMSAPQGLSGKAIKPIALGCVMRLALATGLPISATGGVYTWRDAAEFISLGAQTIQVCSAVMENGYGIIDQLTGGLLDYMERMHFASIDSFRGKALAHITRQIDLSREHKVVASVDASRCIGCEKCIHSCRDSGYEALRLEGKTAVCDRTQCDGCGLCAQVCPRECISFIKK</sequence>
<dbReference type="AlphaFoldDB" id="A0A1G9RW20"/>
<comment type="cofactor">
    <cofactor evidence="1">
        <name>FMN</name>
        <dbReference type="ChEBI" id="CHEBI:58210"/>
    </cofactor>
</comment>
<dbReference type="GO" id="GO:0051536">
    <property type="term" value="F:iron-sulfur cluster binding"/>
    <property type="evidence" value="ECO:0007669"/>
    <property type="project" value="UniProtKB-KW"/>
</dbReference>
<comment type="pathway">
    <text evidence="2">Pyrimidine metabolism; UMP biosynthesis via de novo pathway.</text>
</comment>
<keyword evidence="6" id="KW-0288">FMN</keyword>
<evidence type="ECO:0000256" key="17">
    <source>
        <dbReference type="ARBA" id="ARBA00049728"/>
    </source>
</evidence>
<dbReference type="Gene3D" id="3.20.20.70">
    <property type="entry name" value="Aldolase class I"/>
    <property type="match status" value="1"/>
</dbReference>
<dbReference type="GO" id="GO:0046872">
    <property type="term" value="F:metal ion binding"/>
    <property type="evidence" value="ECO:0007669"/>
    <property type="project" value="UniProtKB-KW"/>
</dbReference>
<keyword evidence="5" id="KW-0285">Flavoprotein</keyword>
<dbReference type="InterPro" id="IPR005720">
    <property type="entry name" value="Dihydroorotate_DH_cat"/>
</dbReference>
<protein>
    <recommendedName>
        <fullName evidence="17">dihydrouracil dehydrogenase (NAD(+))</fullName>
        <ecNumber evidence="17">1.3.1.1</ecNumber>
    </recommendedName>
    <alternativeName>
        <fullName evidence="12">Dihydrothymine dehydrogenase</fullName>
    </alternativeName>
    <alternativeName>
        <fullName evidence="11">Dihydrouracil dehydrogenase</fullName>
    </alternativeName>
</protein>
<gene>
    <name evidence="19" type="ORF">SAMN04488502_103124</name>
</gene>
<dbReference type="PROSITE" id="PS00198">
    <property type="entry name" value="4FE4S_FER_1"/>
    <property type="match status" value="1"/>
</dbReference>
<comment type="similarity">
    <text evidence="3">Belongs to the dihydroorotate dehydrogenase family. Type 1 subfamily.</text>
</comment>
<evidence type="ECO:0000256" key="6">
    <source>
        <dbReference type="ARBA" id="ARBA00022643"/>
    </source>
</evidence>
<evidence type="ECO:0000256" key="12">
    <source>
        <dbReference type="ARBA" id="ARBA00032722"/>
    </source>
</evidence>
<dbReference type="GO" id="GO:0050661">
    <property type="term" value="F:NADP binding"/>
    <property type="evidence" value="ECO:0007669"/>
    <property type="project" value="TreeGrafter"/>
</dbReference>
<dbReference type="PROSITE" id="PS51379">
    <property type="entry name" value="4FE4S_FER_2"/>
    <property type="match status" value="2"/>
</dbReference>
<organism evidence="19 20">
    <name type="scientific">Dendrosporobacter quercicolus</name>
    <dbReference type="NCBI Taxonomy" id="146817"/>
    <lineage>
        <taxon>Bacteria</taxon>
        <taxon>Bacillati</taxon>
        <taxon>Bacillota</taxon>
        <taxon>Negativicutes</taxon>
        <taxon>Selenomonadales</taxon>
        <taxon>Sporomusaceae</taxon>
        <taxon>Dendrosporobacter</taxon>
    </lineage>
</organism>
<dbReference type="STRING" id="146817.SAMN04488502_103124"/>
<dbReference type="EMBL" id="FNHB01000003">
    <property type="protein sequence ID" value="SDM27436.1"/>
    <property type="molecule type" value="Genomic_DNA"/>
</dbReference>
<dbReference type="SUPFAM" id="SSF54862">
    <property type="entry name" value="4Fe-4S ferredoxins"/>
    <property type="match status" value="1"/>
</dbReference>
<dbReference type="RefSeq" id="WP_092071536.1">
    <property type="nucleotide sequence ID" value="NZ_FNHB01000003.1"/>
</dbReference>
<dbReference type="Gene3D" id="3.30.70.20">
    <property type="match status" value="1"/>
</dbReference>
<evidence type="ECO:0000256" key="3">
    <source>
        <dbReference type="ARBA" id="ARBA00008008"/>
    </source>
</evidence>
<dbReference type="NCBIfam" id="NF006183">
    <property type="entry name" value="PRK08318.1"/>
    <property type="match status" value="1"/>
</dbReference>
<evidence type="ECO:0000259" key="18">
    <source>
        <dbReference type="PROSITE" id="PS51379"/>
    </source>
</evidence>
<evidence type="ECO:0000256" key="11">
    <source>
        <dbReference type="ARBA" id="ARBA00030119"/>
    </source>
</evidence>
<comment type="similarity">
    <text evidence="4">Belongs to the dihydropyrimidine dehydrogenase family.</text>
</comment>
<evidence type="ECO:0000256" key="8">
    <source>
        <dbReference type="ARBA" id="ARBA00023002"/>
    </source>
</evidence>
<dbReference type="SUPFAM" id="SSF51395">
    <property type="entry name" value="FMN-linked oxidoreductases"/>
    <property type="match status" value="1"/>
</dbReference>
<dbReference type="GO" id="GO:0004159">
    <property type="term" value="F:dihydropyrimidine dehydrogenase (NAD+) activity"/>
    <property type="evidence" value="ECO:0007669"/>
    <property type="project" value="UniProtKB-EC"/>
</dbReference>
<dbReference type="InterPro" id="IPR017896">
    <property type="entry name" value="4Fe4S_Fe-S-bd"/>
</dbReference>
<comment type="subunit">
    <text evidence="16">Heterotetramer of 2 PreA and 2 PreT subunits.</text>
</comment>
<evidence type="ECO:0000256" key="1">
    <source>
        <dbReference type="ARBA" id="ARBA00001917"/>
    </source>
</evidence>
<keyword evidence="7" id="KW-0479">Metal-binding</keyword>
<evidence type="ECO:0000256" key="15">
    <source>
        <dbReference type="ARBA" id="ARBA00049578"/>
    </source>
</evidence>
<dbReference type="Pfam" id="PF01180">
    <property type="entry name" value="DHO_dh"/>
    <property type="match status" value="1"/>
</dbReference>
<name>A0A1G9RW20_9FIRM</name>
<dbReference type="GO" id="GO:0005737">
    <property type="term" value="C:cytoplasm"/>
    <property type="evidence" value="ECO:0007669"/>
    <property type="project" value="InterPro"/>
</dbReference>
<evidence type="ECO:0000256" key="14">
    <source>
        <dbReference type="ARBA" id="ARBA00048792"/>
    </source>
</evidence>
<comment type="catalytic activity">
    <reaction evidence="14">
        <text>5,6-dihydrouracil + NAD(+) = uracil + NADH + H(+)</text>
        <dbReference type="Rhea" id="RHEA:20189"/>
        <dbReference type="ChEBI" id="CHEBI:15378"/>
        <dbReference type="ChEBI" id="CHEBI:15901"/>
        <dbReference type="ChEBI" id="CHEBI:17568"/>
        <dbReference type="ChEBI" id="CHEBI:57540"/>
        <dbReference type="ChEBI" id="CHEBI:57945"/>
        <dbReference type="EC" id="1.3.1.1"/>
    </reaction>
</comment>
<dbReference type="Proteomes" id="UP000214880">
    <property type="component" value="Unassembled WGS sequence"/>
</dbReference>
<accession>A0A1G9RW20</accession>
<keyword evidence="9" id="KW-0408">Iron</keyword>
<evidence type="ECO:0000256" key="16">
    <source>
        <dbReference type="ARBA" id="ARBA00049714"/>
    </source>
</evidence>
<evidence type="ECO:0000256" key="2">
    <source>
        <dbReference type="ARBA" id="ARBA00004725"/>
    </source>
</evidence>
<comment type="catalytic activity">
    <reaction evidence="13">
        <text>5,6-dihydrothymine + NAD(+) = thymine + NADH + H(+)</text>
        <dbReference type="Rhea" id="RHEA:28791"/>
        <dbReference type="ChEBI" id="CHEBI:15378"/>
        <dbReference type="ChEBI" id="CHEBI:17821"/>
        <dbReference type="ChEBI" id="CHEBI:27468"/>
        <dbReference type="ChEBI" id="CHEBI:57540"/>
        <dbReference type="ChEBI" id="CHEBI:57945"/>
        <dbReference type="EC" id="1.3.1.1"/>
    </reaction>
</comment>
<dbReference type="FunFam" id="3.20.20.70:FF:000027">
    <property type="entry name" value="Dihydropyrimidine dehydrogenase [NADP(+)]"/>
    <property type="match status" value="1"/>
</dbReference>
<dbReference type="GO" id="GO:0002058">
    <property type="term" value="F:uracil binding"/>
    <property type="evidence" value="ECO:0007669"/>
    <property type="project" value="TreeGrafter"/>
</dbReference>
<dbReference type="PANTHER" id="PTHR43073">
    <property type="entry name" value="DIHYDROPYRIMIDINE DEHYDROGENASE [NADP(+)]"/>
    <property type="match status" value="1"/>
</dbReference>
<keyword evidence="20" id="KW-1185">Reference proteome</keyword>
<dbReference type="GO" id="GO:0006210">
    <property type="term" value="P:thymine catabolic process"/>
    <property type="evidence" value="ECO:0007669"/>
    <property type="project" value="TreeGrafter"/>
</dbReference>
<feature type="domain" description="4Fe-4S ferredoxin-type" evidence="18">
    <location>
        <begin position="337"/>
        <end position="366"/>
    </location>
</feature>
<evidence type="ECO:0000256" key="9">
    <source>
        <dbReference type="ARBA" id="ARBA00023004"/>
    </source>
</evidence>
<proteinExistence type="inferred from homology"/>
<dbReference type="InterPro" id="IPR013785">
    <property type="entry name" value="Aldolase_TIM"/>
</dbReference>
<evidence type="ECO:0000256" key="13">
    <source>
        <dbReference type="ARBA" id="ARBA00047685"/>
    </source>
</evidence>
<dbReference type="EC" id="1.3.1.1" evidence="17"/>
<dbReference type="OrthoDB" id="9794954at2"/>